<dbReference type="Pfam" id="PF14730">
    <property type="entry name" value="DUF4468"/>
    <property type="match status" value="1"/>
</dbReference>
<keyword evidence="4" id="KW-1185">Reference proteome</keyword>
<sequence length="192" mass="22320">MNKFLLLILFPLMGLAQFKSNDSGHLYYEKVFQVEGMQQKELKDKAYEWIAITFQDADNANKNTDNRIFTNKHLLVYQGLSGAQVEKKINFSIIMHFLDGRYKLLISNLSTQNSPIADNGPLPYASWKEAFEKALENESKNLQKANRRLLRNKKKLRKIYSQGIQVQHLMVEDVKKEILAMAEDLAFYIQKT</sequence>
<proteinExistence type="predicted"/>
<name>A0ABU3E5C1_9FLAO</name>
<protein>
    <submittedName>
        <fullName evidence="3">DUF4468 domain-containing protein</fullName>
    </submittedName>
</protein>
<organism evidence="3 4">
    <name type="scientific">Autumnicola patrickiae</name>
    <dbReference type="NCBI Taxonomy" id="3075591"/>
    <lineage>
        <taxon>Bacteria</taxon>
        <taxon>Pseudomonadati</taxon>
        <taxon>Bacteroidota</taxon>
        <taxon>Flavobacteriia</taxon>
        <taxon>Flavobacteriales</taxon>
        <taxon>Flavobacteriaceae</taxon>
        <taxon>Autumnicola</taxon>
    </lineage>
</organism>
<dbReference type="Proteomes" id="UP001261624">
    <property type="component" value="Unassembled WGS sequence"/>
</dbReference>
<keyword evidence="1" id="KW-0175">Coiled coil</keyword>
<dbReference type="EMBL" id="JAVRHM010000020">
    <property type="protein sequence ID" value="MDT0691142.1"/>
    <property type="molecule type" value="Genomic_DNA"/>
</dbReference>
<gene>
    <name evidence="3" type="ORF">RM549_15210</name>
</gene>
<dbReference type="Gene3D" id="3.30.530.80">
    <property type="match status" value="1"/>
</dbReference>
<feature type="coiled-coil region" evidence="1">
    <location>
        <begin position="128"/>
        <end position="159"/>
    </location>
</feature>
<feature type="domain" description="DUF4468" evidence="2">
    <location>
        <begin position="28"/>
        <end position="110"/>
    </location>
</feature>
<evidence type="ECO:0000313" key="3">
    <source>
        <dbReference type="EMBL" id="MDT0691142.1"/>
    </source>
</evidence>
<dbReference type="InterPro" id="IPR027823">
    <property type="entry name" value="DUF4468"/>
</dbReference>
<reference evidence="3 4" key="1">
    <citation type="submission" date="2023-09" db="EMBL/GenBank/DDBJ databases">
        <authorList>
            <person name="Rey-Velasco X."/>
        </authorList>
    </citation>
    <scope>NUCLEOTIDE SEQUENCE [LARGE SCALE GENOMIC DNA]</scope>
    <source>
        <strain evidence="3 4">F188</strain>
    </source>
</reference>
<comment type="caution">
    <text evidence="3">The sequence shown here is derived from an EMBL/GenBank/DDBJ whole genome shotgun (WGS) entry which is preliminary data.</text>
</comment>
<dbReference type="RefSeq" id="WP_311686349.1">
    <property type="nucleotide sequence ID" value="NZ_JAVRHM010000020.1"/>
</dbReference>
<evidence type="ECO:0000256" key="1">
    <source>
        <dbReference type="SAM" id="Coils"/>
    </source>
</evidence>
<evidence type="ECO:0000259" key="2">
    <source>
        <dbReference type="Pfam" id="PF14730"/>
    </source>
</evidence>
<accession>A0ABU3E5C1</accession>
<evidence type="ECO:0000313" key="4">
    <source>
        <dbReference type="Proteomes" id="UP001261624"/>
    </source>
</evidence>